<dbReference type="SUPFAM" id="SSF50630">
    <property type="entry name" value="Acid proteases"/>
    <property type="match status" value="1"/>
</dbReference>
<keyword evidence="3" id="KW-0732">Signal</keyword>
<dbReference type="InterPro" id="IPR001969">
    <property type="entry name" value="Aspartic_peptidase_AS"/>
</dbReference>
<name>K0SNX0_THAOC</name>
<sequence length="581" mass="60568">MWVGTPPQRQTVIIDTGSSVTAFPCTGCVGCGSRSDAVPHHLDEEFDLSSSSTYERTRCRRRDPAVPSDGGAPCPLGSCSPGGDGGGEDACHLAVSYAEGSTWTAVEGSDVVYPGGPHGDALAGRGARDAEGIGAGMADVGDGEPFEWMDFRLQFGCQDKIQLVLGFAVQLSLTPVSTALFPTHLSDPLSSCVISHPLVKVTGLFKTQLEDGIMGMDNRPGAFWLQLNEHYRSRGFVVTDSADGERDGDPFDPTQFALCYDRQPLSLDLESGVGSGALTLGGSDPMLHLTGMAFAENVTPKIGWYTVRITAMFLRPGGGTLLGGGRGDDAKLVRVDASEAKLNGRKGPGTGVIIDSGTTDTYLPEAAQAAFDEAWRVALDDESASYNNDPVEMTAAQVSSLPTILVVLRGHASSSSSDSAGSAGSHPDISSAVGPGDVVVAVPPTHYMEESRRSPGTWTSRVYFSERSGAQSILGSNFMMGHEILFDAGGGRIGFSESHCDYDRLVQERQQQQTAAGLSGAEGEVAKGAAQIGVAVEEGEEAAVAVDEKQEVAAGTGVNNDLAASGWSRRAANDIAVGGPV</sequence>
<feature type="region of interest" description="Disordered" evidence="7">
    <location>
        <begin position="415"/>
        <end position="436"/>
    </location>
</feature>
<evidence type="ECO:0000313" key="10">
    <source>
        <dbReference type="Proteomes" id="UP000266841"/>
    </source>
</evidence>
<keyword evidence="4" id="KW-0064">Aspartyl protease</keyword>
<dbReference type="Pfam" id="PF00026">
    <property type="entry name" value="Asp"/>
    <property type="match status" value="1"/>
</dbReference>
<evidence type="ECO:0000256" key="7">
    <source>
        <dbReference type="SAM" id="MobiDB-lite"/>
    </source>
</evidence>
<dbReference type="PROSITE" id="PS51767">
    <property type="entry name" value="PEPTIDASE_A1"/>
    <property type="match status" value="1"/>
</dbReference>
<evidence type="ECO:0000259" key="8">
    <source>
        <dbReference type="PROSITE" id="PS51767"/>
    </source>
</evidence>
<keyword evidence="6" id="KW-0865">Zymogen</keyword>
<gene>
    <name evidence="9" type="ORF">THAOC_16743</name>
</gene>
<dbReference type="Gene3D" id="2.40.70.10">
    <property type="entry name" value="Acid Proteases"/>
    <property type="match status" value="2"/>
</dbReference>
<dbReference type="eggNOG" id="KOG1339">
    <property type="taxonomic scope" value="Eukaryota"/>
</dbReference>
<comment type="caution">
    <text evidence="9">The sequence shown here is derived from an EMBL/GenBank/DDBJ whole genome shotgun (WGS) entry which is preliminary data.</text>
</comment>
<dbReference type="PANTHER" id="PTHR47965:SF12">
    <property type="entry name" value="ASPARTIC PROTEINASE 3-RELATED"/>
    <property type="match status" value="1"/>
</dbReference>
<dbReference type="InterPro" id="IPR021109">
    <property type="entry name" value="Peptidase_aspartic_dom_sf"/>
</dbReference>
<evidence type="ECO:0000256" key="2">
    <source>
        <dbReference type="ARBA" id="ARBA00022670"/>
    </source>
</evidence>
<reference evidence="9 10" key="1">
    <citation type="journal article" date="2012" name="Genome Biol.">
        <title>Genome and low-iron response of an oceanic diatom adapted to chronic iron limitation.</title>
        <authorList>
            <person name="Lommer M."/>
            <person name="Specht M."/>
            <person name="Roy A.S."/>
            <person name="Kraemer L."/>
            <person name="Andreson R."/>
            <person name="Gutowska M.A."/>
            <person name="Wolf J."/>
            <person name="Bergner S.V."/>
            <person name="Schilhabel M.B."/>
            <person name="Klostermeier U.C."/>
            <person name="Beiko R.G."/>
            <person name="Rosenstiel P."/>
            <person name="Hippler M."/>
            <person name="Laroche J."/>
        </authorList>
    </citation>
    <scope>NUCLEOTIDE SEQUENCE [LARGE SCALE GENOMIC DNA]</scope>
    <source>
        <strain evidence="9 10">CCMP1005</strain>
    </source>
</reference>
<keyword evidence="10" id="KW-1185">Reference proteome</keyword>
<feature type="region of interest" description="Disordered" evidence="7">
    <location>
        <begin position="53"/>
        <end position="72"/>
    </location>
</feature>
<dbReference type="InterPro" id="IPR032861">
    <property type="entry name" value="TAXi_N"/>
</dbReference>
<evidence type="ECO:0000256" key="5">
    <source>
        <dbReference type="ARBA" id="ARBA00022801"/>
    </source>
</evidence>
<organism evidence="9 10">
    <name type="scientific">Thalassiosira oceanica</name>
    <name type="common">Marine diatom</name>
    <dbReference type="NCBI Taxonomy" id="159749"/>
    <lineage>
        <taxon>Eukaryota</taxon>
        <taxon>Sar</taxon>
        <taxon>Stramenopiles</taxon>
        <taxon>Ochrophyta</taxon>
        <taxon>Bacillariophyta</taxon>
        <taxon>Coscinodiscophyceae</taxon>
        <taxon>Thalassiosirophycidae</taxon>
        <taxon>Thalassiosirales</taxon>
        <taxon>Thalassiosiraceae</taxon>
        <taxon>Thalassiosira</taxon>
    </lineage>
</organism>
<dbReference type="Pfam" id="PF14543">
    <property type="entry name" value="TAXi_N"/>
    <property type="match status" value="1"/>
</dbReference>
<dbReference type="PANTHER" id="PTHR47965">
    <property type="entry name" value="ASPARTYL PROTEASE-RELATED"/>
    <property type="match status" value="1"/>
</dbReference>
<keyword evidence="5" id="KW-0378">Hydrolase</keyword>
<evidence type="ECO:0000256" key="3">
    <source>
        <dbReference type="ARBA" id="ARBA00022729"/>
    </source>
</evidence>
<dbReference type="Proteomes" id="UP000266841">
    <property type="component" value="Unassembled WGS sequence"/>
</dbReference>
<proteinExistence type="inferred from homology"/>
<evidence type="ECO:0000256" key="6">
    <source>
        <dbReference type="ARBA" id="ARBA00023145"/>
    </source>
</evidence>
<evidence type="ECO:0000313" key="9">
    <source>
        <dbReference type="EMBL" id="EJK62636.1"/>
    </source>
</evidence>
<dbReference type="GO" id="GO:0004190">
    <property type="term" value="F:aspartic-type endopeptidase activity"/>
    <property type="evidence" value="ECO:0007669"/>
    <property type="project" value="UniProtKB-KW"/>
</dbReference>
<dbReference type="AlphaFoldDB" id="K0SNX0"/>
<accession>K0SNX0</accession>
<dbReference type="OrthoDB" id="2747330at2759"/>
<protein>
    <recommendedName>
        <fullName evidence="8">Peptidase A1 domain-containing protein</fullName>
    </recommendedName>
</protein>
<feature type="domain" description="Peptidase A1" evidence="8">
    <location>
        <begin position="1"/>
        <end position="496"/>
    </location>
</feature>
<comment type="similarity">
    <text evidence="1">Belongs to the peptidase A1 family.</text>
</comment>
<keyword evidence="2" id="KW-0645">Protease</keyword>
<dbReference type="PROSITE" id="PS00141">
    <property type="entry name" value="ASP_PROTEASE"/>
    <property type="match status" value="2"/>
</dbReference>
<dbReference type="EMBL" id="AGNL01018726">
    <property type="protein sequence ID" value="EJK62636.1"/>
    <property type="molecule type" value="Genomic_DNA"/>
</dbReference>
<evidence type="ECO:0000256" key="4">
    <source>
        <dbReference type="ARBA" id="ARBA00022750"/>
    </source>
</evidence>
<dbReference type="InterPro" id="IPR001461">
    <property type="entry name" value="Aspartic_peptidase_A1"/>
</dbReference>
<evidence type="ECO:0000256" key="1">
    <source>
        <dbReference type="ARBA" id="ARBA00007447"/>
    </source>
</evidence>
<dbReference type="GO" id="GO:0006508">
    <property type="term" value="P:proteolysis"/>
    <property type="evidence" value="ECO:0007669"/>
    <property type="project" value="UniProtKB-KW"/>
</dbReference>
<dbReference type="InterPro" id="IPR033121">
    <property type="entry name" value="PEPTIDASE_A1"/>
</dbReference>